<comment type="caution">
    <text evidence="2">The sequence shown here is derived from an EMBL/GenBank/DDBJ whole genome shotgun (WGS) entry which is preliminary data.</text>
</comment>
<evidence type="ECO:0000256" key="1">
    <source>
        <dbReference type="SAM" id="MobiDB-lite"/>
    </source>
</evidence>
<dbReference type="EMBL" id="JAACFV010000161">
    <property type="protein sequence ID" value="KAF7503820.1"/>
    <property type="molecule type" value="Genomic_DNA"/>
</dbReference>
<dbReference type="Proteomes" id="UP000606974">
    <property type="component" value="Unassembled WGS sequence"/>
</dbReference>
<feature type="region of interest" description="Disordered" evidence="1">
    <location>
        <begin position="39"/>
        <end position="66"/>
    </location>
</feature>
<feature type="compositionally biased region" description="Basic and acidic residues" evidence="1">
    <location>
        <begin position="51"/>
        <end position="66"/>
    </location>
</feature>
<evidence type="ECO:0000313" key="2">
    <source>
        <dbReference type="EMBL" id="KAF7503820.1"/>
    </source>
</evidence>
<dbReference type="AlphaFoldDB" id="A0A8H7A716"/>
<evidence type="ECO:0000313" key="3">
    <source>
        <dbReference type="Proteomes" id="UP000606974"/>
    </source>
</evidence>
<name>A0A8H7A716_9EURO</name>
<protein>
    <submittedName>
        <fullName evidence="2">Uncharacterized protein</fullName>
    </submittedName>
</protein>
<keyword evidence="3" id="KW-1185">Reference proteome</keyword>
<accession>A0A8H7A716</accession>
<proteinExistence type="predicted"/>
<gene>
    <name evidence="2" type="ORF">GJ744_003261</name>
</gene>
<reference evidence="2" key="1">
    <citation type="submission" date="2020-02" db="EMBL/GenBank/DDBJ databases">
        <authorList>
            <person name="Palmer J.M."/>
        </authorList>
    </citation>
    <scope>NUCLEOTIDE SEQUENCE</scope>
    <source>
        <strain evidence="2">EPUS1.4</strain>
        <tissue evidence="2">Thallus</tissue>
    </source>
</reference>
<sequence>MSYFTGGGKTCGCCDVSLSDGLDLRLHFSGEHGLSRTVPKDAKNLGITRPCPEEDKKQALEDGARD</sequence>
<organism evidence="2 3">
    <name type="scientific">Endocarpon pusillum</name>
    <dbReference type="NCBI Taxonomy" id="364733"/>
    <lineage>
        <taxon>Eukaryota</taxon>
        <taxon>Fungi</taxon>
        <taxon>Dikarya</taxon>
        <taxon>Ascomycota</taxon>
        <taxon>Pezizomycotina</taxon>
        <taxon>Eurotiomycetes</taxon>
        <taxon>Chaetothyriomycetidae</taxon>
        <taxon>Verrucariales</taxon>
        <taxon>Verrucariaceae</taxon>
        <taxon>Endocarpon</taxon>
    </lineage>
</organism>